<dbReference type="Proteomes" id="UP000032534">
    <property type="component" value="Unassembled WGS sequence"/>
</dbReference>
<comment type="caution">
    <text evidence="3">The sequence shown here is derived from an EMBL/GenBank/DDBJ whole genome shotgun (WGS) entry which is preliminary data.</text>
</comment>
<evidence type="ECO:0000313" key="3">
    <source>
        <dbReference type="EMBL" id="KJD46376.1"/>
    </source>
</evidence>
<evidence type="ECO:0000256" key="1">
    <source>
        <dbReference type="SAM" id="MobiDB-lite"/>
    </source>
</evidence>
<feature type="compositionally biased region" description="Polar residues" evidence="1">
    <location>
        <begin position="83"/>
        <end position="98"/>
    </location>
</feature>
<feature type="region of interest" description="Disordered" evidence="1">
    <location>
        <begin position="83"/>
        <end position="112"/>
    </location>
</feature>
<evidence type="ECO:0000259" key="2">
    <source>
        <dbReference type="Pfam" id="PF04014"/>
    </source>
</evidence>
<dbReference type="InterPro" id="IPR037914">
    <property type="entry name" value="SpoVT-AbrB_sf"/>
</dbReference>
<name>A0A0D7X4R5_9BACL</name>
<dbReference type="OrthoDB" id="2648998at2"/>
<proteinExistence type="predicted"/>
<protein>
    <submittedName>
        <fullName evidence="3">Regulator</fullName>
    </submittedName>
</protein>
<dbReference type="InterPro" id="IPR007159">
    <property type="entry name" value="SpoVT-AbrB_dom"/>
</dbReference>
<gene>
    <name evidence="3" type="ORF">QD47_06160</name>
</gene>
<dbReference type="RefSeq" id="WP_044645296.1">
    <property type="nucleotide sequence ID" value="NZ_JTHP01000008.1"/>
</dbReference>
<keyword evidence="4" id="KW-1185">Reference proteome</keyword>
<accession>A0A0D7X4R5</accession>
<dbReference type="PANTHER" id="PTHR36432">
    <property type="match status" value="1"/>
</dbReference>
<dbReference type="PANTHER" id="PTHR36432:SF4">
    <property type="entry name" value="TRANSITION STATE REGULATOR ABH-RELATED"/>
    <property type="match status" value="1"/>
</dbReference>
<dbReference type="Gene3D" id="2.10.260.10">
    <property type="match status" value="1"/>
</dbReference>
<dbReference type="PATRIC" id="fig|159743.3.peg.1336"/>
<dbReference type="Pfam" id="PF04014">
    <property type="entry name" value="MazE_antitoxin"/>
    <property type="match status" value="1"/>
</dbReference>
<dbReference type="NCBIfam" id="TIGR01439">
    <property type="entry name" value="lp_hng_hel_AbrB"/>
    <property type="match status" value="1"/>
</dbReference>
<dbReference type="SUPFAM" id="SSF89447">
    <property type="entry name" value="AbrB/MazE/MraZ-like"/>
    <property type="match status" value="1"/>
</dbReference>
<dbReference type="GO" id="GO:0003677">
    <property type="term" value="F:DNA binding"/>
    <property type="evidence" value="ECO:0007669"/>
    <property type="project" value="InterPro"/>
</dbReference>
<organism evidence="3 4">
    <name type="scientific">Paenibacillus terrae</name>
    <dbReference type="NCBI Taxonomy" id="159743"/>
    <lineage>
        <taxon>Bacteria</taxon>
        <taxon>Bacillati</taxon>
        <taxon>Bacillota</taxon>
        <taxon>Bacilli</taxon>
        <taxon>Bacillales</taxon>
        <taxon>Paenibacillaceae</taxon>
        <taxon>Paenibacillus</taxon>
    </lineage>
</organism>
<evidence type="ECO:0000313" key="4">
    <source>
        <dbReference type="Proteomes" id="UP000032534"/>
    </source>
</evidence>
<dbReference type="AlphaFoldDB" id="A0A0D7X4R5"/>
<dbReference type="InterPro" id="IPR052731">
    <property type="entry name" value="B_subtilis_Trans_State_Reg"/>
</dbReference>
<feature type="domain" description="SpoVT-AbrB" evidence="2">
    <location>
        <begin position="10"/>
        <end position="50"/>
    </location>
</feature>
<dbReference type="EMBL" id="JTHP01000008">
    <property type="protein sequence ID" value="KJD46376.1"/>
    <property type="molecule type" value="Genomic_DNA"/>
</dbReference>
<sequence length="154" mass="17598">MKSTGMTRPLDSLGRIVIPKEMRISMDYKMGDPVEIFADEETGILALRKYTGVTCKMCGSAEQLTYFRDSFICGECIRDLKNGTNSSPITRPSKSTFSNRERPLKQSKRLRRSTQQMIESLKELMQKQPNAAQHEYAKILEVSQARISQLKKML</sequence>
<reference evidence="3 4" key="1">
    <citation type="submission" date="2014-11" db="EMBL/GenBank/DDBJ databases">
        <title>Draft Genome Sequences of Paenibacillus polymyxa NRRL B-30509 and Paenibacillus terrae NRRL B-30644, Strains from a Poultry Environment that Produce Tridecaptin A and Paenicidins.</title>
        <authorList>
            <person name="van Belkum M.J."/>
            <person name="Lohans C.T."/>
            <person name="Vederas J.C."/>
        </authorList>
    </citation>
    <scope>NUCLEOTIDE SEQUENCE [LARGE SCALE GENOMIC DNA]</scope>
    <source>
        <strain evidence="3 4">NRRL B-30644</strain>
    </source>
</reference>